<keyword evidence="1" id="KW-0472">Membrane</keyword>
<keyword evidence="1" id="KW-0812">Transmembrane</keyword>
<dbReference type="GeneID" id="9057086"/>
<dbReference type="Proteomes" id="UP000007800">
    <property type="component" value="Unassembled WGS sequence"/>
</dbReference>
<dbReference type="AlphaFoldDB" id="C5L8Q3"/>
<accession>C5L8Q3</accession>
<keyword evidence="1" id="KW-1133">Transmembrane helix</keyword>
<feature type="transmembrane region" description="Helical" evidence="1">
    <location>
        <begin position="24"/>
        <end position="45"/>
    </location>
</feature>
<organism evidence="3">
    <name type="scientific">Perkinsus marinus (strain ATCC 50983 / TXsc)</name>
    <dbReference type="NCBI Taxonomy" id="423536"/>
    <lineage>
        <taxon>Eukaryota</taxon>
        <taxon>Sar</taxon>
        <taxon>Alveolata</taxon>
        <taxon>Perkinsozoa</taxon>
        <taxon>Perkinsea</taxon>
        <taxon>Perkinsida</taxon>
        <taxon>Perkinsidae</taxon>
        <taxon>Perkinsus</taxon>
    </lineage>
</organism>
<dbReference type="InParanoid" id="C5L8Q3"/>
<keyword evidence="3" id="KW-1185">Reference proteome</keyword>
<name>C5L8Q3_PERM5</name>
<gene>
    <name evidence="2" type="ORF">Pmar_PMAR027044</name>
</gene>
<proteinExistence type="predicted"/>
<protein>
    <submittedName>
        <fullName evidence="2">Uncharacterized protein</fullName>
    </submittedName>
</protein>
<evidence type="ECO:0000256" key="1">
    <source>
        <dbReference type="SAM" id="Phobius"/>
    </source>
</evidence>
<evidence type="ECO:0000313" key="3">
    <source>
        <dbReference type="Proteomes" id="UP000007800"/>
    </source>
</evidence>
<sequence length="88" mass="9785">TTSPRHNLNFLKARPVAVVYSEVVYIWFVLFVITDILLHVLLLLLSTSSSHSKTFTQSQPVGPSKQLLTGALSNCIIRLCVSMSKKLL</sequence>
<evidence type="ECO:0000313" key="2">
    <source>
        <dbReference type="EMBL" id="EER06890.1"/>
    </source>
</evidence>
<reference evidence="2 3" key="1">
    <citation type="submission" date="2008-07" db="EMBL/GenBank/DDBJ databases">
        <authorList>
            <person name="El-Sayed N."/>
            <person name="Caler E."/>
            <person name="Inman J."/>
            <person name="Amedeo P."/>
            <person name="Hass B."/>
            <person name="Wortman J."/>
        </authorList>
    </citation>
    <scope>NUCLEOTIDE SEQUENCE [LARGE SCALE GENOMIC DNA]</scope>
    <source>
        <strain evidence="3">ATCC 50983 / TXsc</strain>
    </source>
</reference>
<feature type="non-terminal residue" evidence="2">
    <location>
        <position position="88"/>
    </location>
</feature>
<dbReference type="EMBL" id="GG680279">
    <property type="protein sequence ID" value="EER06890.1"/>
    <property type="molecule type" value="Genomic_DNA"/>
</dbReference>
<dbReference type="RefSeq" id="XP_002775074.1">
    <property type="nucleotide sequence ID" value="XM_002775028.1"/>
</dbReference>
<feature type="non-terminal residue" evidence="2">
    <location>
        <position position="1"/>
    </location>
</feature>